<gene>
    <name evidence="2" type="ordered locus">MICA_1054</name>
</gene>
<evidence type="ECO:0000313" key="3">
    <source>
        <dbReference type="Proteomes" id="UP000009286"/>
    </source>
</evidence>
<sequence length="99" mass="11078">MSRKIQAQHATKDTPAADKAAAPNHHAVLDIDQKTAANPSDLLLAFCRVYDRAERDLRDAWDRHNSQGAHIQQVWNAQDHVKLVLQAYECLSTKGPQPV</sequence>
<dbReference type="AlphaFoldDB" id="G2KN49"/>
<name>G2KN49_MICAA</name>
<dbReference type="KEGG" id="mai:MICA_1054"/>
<protein>
    <submittedName>
        <fullName evidence="2">Uncharacterized protein</fullName>
    </submittedName>
</protein>
<dbReference type="HOGENOM" id="CLU_2317096_0_0_5"/>
<proteinExistence type="predicted"/>
<dbReference type="OrthoDB" id="9890023at2"/>
<reference evidence="2 3" key="1">
    <citation type="journal article" date="2011" name="BMC Genomics">
        <title>Genomic insights into an obligate epibiotic bacterial predator: Micavibrio aeruginosavorus ARL-13.</title>
        <authorList>
            <person name="Wang Z."/>
            <person name="Kadouri D."/>
            <person name="Wu M."/>
        </authorList>
    </citation>
    <scope>NUCLEOTIDE SEQUENCE [LARGE SCALE GENOMIC DNA]</scope>
    <source>
        <strain evidence="2 3">ARL-13</strain>
    </source>
</reference>
<dbReference type="RefSeq" id="WP_014102605.1">
    <property type="nucleotide sequence ID" value="NC_016026.1"/>
</dbReference>
<evidence type="ECO:0000313" key="2">
    <source>
        <dbReference type="EMBL" id="AEP09382.1"/>
    </source>
</evidence>
<accession>G2KN49</accession>
<evidence type="ECO:0000256" key="1">
    <source>
        <dbReference type="SAM" id="MobiDB-lite"/>
    </source>
</evidence>
<feature type="region of interest" description="Disordered" evidence="1">
    <location>
        <begin position="1"/>
        <end position="25"/>
    </location>
</feature>
<keyword evidence="3" id="KW-1185">Reference proteome</keyword>
<organism evidence="2 3">
    <name type="scientific">Micavibrio aeruginosavorus (strain ARL-13)</name>
    <dbReference type="NCBI Taxonomy" id="856793"/>
    <lineage>
        <taxon>Bacteria</taxon>
        <taxon>Pseudomonadati</taxon>
        <taxon>Bdellovibrionota</taxon>
        <taxon>Bdellovibrionia</taxon>
        <taxon>Bdellovibrionales</taxon>
        <taxon>Pseudobdellovibrionaceae</taxon>
        <taxon>Micavibrio</taxon>
    </lineage>
</organism>
<dbReference type="Proteomes" id="UP000009286">
    <property type="component" value="Chromosome"/>
</dbReference>
<dbReference type="EMBL" id="CP002382">
    <property type="protein sequence ID" value="AEP09382.1"/>
    <property type="molecule type" value="Genomic_DNA"/>
</dbReference>